<dbReference type="RefSeq" id="WP_169262940.1">
    <property type="nucleotide sequence ID" value="NZ_CAWOXK010000001.1"/>
</dbReference>
<dbReference type="AlphaFoldDB" id="A0A856MPK6"/>
<name>A0A856MPK6_9CYAN</name>
<reference evidence="1 2" key="1">
    <citation type="submission" date="2018-06" db="EMBL/GenBank/DDBJ databases">
        <title>Comparative genomics of Brasilonema spp. strains.</title>
        <authorList>
            <person name="Alvarenga D.O."/>
            <person name="Fiore M.F."/>
            <person name="Varani A.M."/>
        </authorList>
    </citation>
    <scope>NUCLEOTIDE SEQUENCE [LARGE SCALE GENOMIC DNA]</scope>
    <source>
        <strain evidence="1 2">CENA114</strain>
    </source>
</reference>
<keyword evidence="2" id="KW-1185">Reference proteome</keyword>
<gene>
    <name evidence="1" type="ORF">DP114_29490</name>
</gene>
<organism evidence="1 2">
    <name type="scientific">Brasilonema sennae CENA114</name>
    <dbReference type="NCBI Taxonomy" id="415709"/>
    <lineage>
        <taxon>Bacteria</taxon>
        <taxon>Bacillati</taxon>
        <taxon>Cyanobacteriota</taxon>
        <taxon>Cyanophyceae</taxon>
        <taxon>Nostocales</taxon>
        <taxon>Scytonemataceae</taxon>
        <taxon>Brasilonema</taxon>
        <taxon>Bromeliae group (in: Brasilonema)</taxon>
    </lineage>
</organism>
<protein>
    <recommendedName>
        <fullName evidence="3">Addiction module component</fullName>
    </recommendedName>
</protein>
<evidence type="ECO:0000313" key="1">
    <source>
        <dbReference type="EMBL" id="QDL11481.1"/>
    </source>
</evidence>
<dbReference type="Proteomes" id="UP000503129">
    <property type="component" value="Chromosome"/>
</dbReference>
<sequence length="73" mass="8265">MSSLAQIKTAIAQLPEVEARKLLEWFQAYLDQAWDRQIEADVKSGRLNSLLQRAEADIAANRVKPIDEILNNS</sequence>
<dbReference type="KEGG" id="bsen:DP114_29490"/>
<accession>A0A856MPK6</accession>
<proteinExistence type="predicted"/>
<evidence type="ECO:0008006" key="3">
    <source>
        <dbReference type="Google" id="ProtNLM"/>
    </source>
</evidence>
<evidence type="ECO:0000313" key="2">
    <source>
        <dbReference type="Proteomes" id="UP000503129"/>
    </source>
</evidence>
<dbReference type="EMBL" id="CP030118">
    <property type="protein sequence ID" value="QDL11481.1"/>
    <property type="molecule type" value="Genomic_DNA"/>
</dbReference>